<keyword evidence="4" id="KW-0949">S-adenosyl-L-methionine</keyword>
<organism evidence="8 9">
    <name type="scientific">Methanoculleus oceani</name>
    <dbReference type="NCBI Taxonomy" id="2184756"/>
    <lineage>
        <taxon>Archaea</taxon>
        <taxon>Methanobacteriati</taxon>
        <taxon>Methanobacteriota</taxon>
        <taxon>Stenosarchaea group</taxon>
        <taxon>Methanomicrobia</taxon>
        <taxon>Methanomicrobiales</taxon>
        <taxon>Methanomicrobiaceae</taxon>
        <taxon>Methanoculleus</taxon>
    </lineage>
</organism>
<dbReference type="GO" id="GO:0009007">
    <property type="term" value="F:site-specific DNA-methyltransferase (adenine-specific) activity"/>
    <property type="evidence" value="ECO:0007669"/>
    <property type="project" value="UniProtKB-EC"/>
</dbReference>
<dbReference type="AlphaFoldDB" id="A0ABD4TCQ5"/>
<evidence type="ECO:0000256" key="3">
    <source>
        <dbReference type="ARBA" id="ARBA00022679"/>
    </source>
</evidence>
<dbReference type="GO" id="GO:0032259">
    <property type="term" value="P:methylation"/>
    <property type="evidence" value="ECO:0007669"/>
    <property type="project" value="UniProtKB-KW"/>
</dbReference>
<accession>A0ABD4TCQ5</accession>
<evidence type="ECO:0000259" key="7">
    <source>
        <dbReference type="Pfam" id="PF02384"/>
    </source>
</evidence>
<feature type="domain" description="DNA methylase adenine-specific" evidence="7">
    <location>
        <begin position="291"/>
        <end position="541"/>
    </location>
</feature>
<dbReference type="GO" id="GO:0009307">
    <property type="term" value="P:DNA restriction-modification system"/>
    <property type="evidence" value="ECO:0007669"/>
    <property type="project" value="UniProtKB-KW"/>
</dbReference>
<protein>
    <recommendedName>
        <fullName evidence="1">site-specific DNA-methyltransferase (adenine-specific)</fullName>
        <ecNumber evidence="1">2.1.1.72</ecNumber>
    </recommendedName>
</protein>
<dbReference type="RefSeq" id="WP_250987738.1">
    <property type="nucleotide sequence ID" value="NZ_QFDM01000002.1"/>
</dbReference>
<dbReference type="PRINTS" id="PR00507">
    <property type="entry name" value="N12N6MTFRASE"/>
</dbReference>
<dbReference type="GO" id="GO:0004519">
    <property type="term" value="F:endonuclease activity"/>
    <property type="evidence" value="ECO:0007669"/>
    <property type="project" value="UniProtKB-KW"/>
</dbReference>
<evidence type="ECO:0000313" key="8">
    <source>
        <dbReference type="EMBL" id="MCM2466488.1"/>
    </source>
</evidence>
<dbReference type="EMBL" id="QFDM01000002">
    <property type="protein sequence ID" value="MCM2466488.1"/>
    <property type="molecule type" value="Genomic_DNA"/>
</dbReference>
<dbReference type="SUPFAM" id="SSF53335">
    <property type="entry name" value="S-adenosyl-L-methionine-dependent methyltransferases"/>
    <property type="match status" value="1"/>
</dbReference>
<keyword evidence="2" id="KW-0489">Methyltransferase</keyword>
<evidence type="ECO:0000313" key="9">
    <source>
        <dbReference type="Proteomes" id="UP001523230"/>
    </source>
</evidence>
<evidence type="ECO:0000256" key="4">
    <source>
        <dbReference type="ARBA" id="ARBA00022691"/>
    </source>
</evidence>
<dbReference type="PANTHER" id="PTHR42933:SF1">
    <property type="entry name" value="SITE-SPECIFIC DNA-METHYLTRANSFERASE (ADENINE-SPECIFIC)"/>
    <property type="match status" value="1"/>
</dbReference>
<evidence type="ECO:0000256" key="2">
    <source>
        <dbReference type="ARBA" id="ARBA00022603"/>
    </source>
</evidence>
<reference evidence="8 9" key="1">
    <citation type="submission" date="2018-05" db="EMBL/GenBank/DDBJ databases">
        <title>Isolation and characterization of genus Methanoculleus species and their viruses from deep sea marine sediment offshore southwestern Taiwan.</title>
        <authorList>
            <person name="Wei W.-H."/>
            <person name="Chen W.-C."/>
            <person name="Lai M.-C."/>
            <person name="Chen S.-C."/>
        </authorList>
    </citation>
    <scope>NUCLEOTIDE SEQUENCE [LARGE SCALE GENOMIC DNA]</scope>
    <source>
        <strain evidence="8 9">CWC-02</strain>
    </source>
</reference>
<dbReference type="EC" id="2.1.1.72" evidence="1"/>
<keyword evidence="3" id="KW-0808">Transferase</keyword>
<dbReference type="Gene3D" id="3.40.50.150">
    <property type="entry name" value="Vaccinia Virus protein VP39"/>
    <property type="match status" value="1"/>
</dbReference>
<proteinExistence type="predicted"/>
<evidence type="ECO:0000256" key="5">
    <source>
        <dbReference type="ARBA" id="ARBA00022747"/>
    </source>
</evidence>
<evidence type="ECO:0000256" key="1">
    <source>
        <dbReference type="ARBA" id="ARBA00011900"/>
    </source>
</evidence>
<dbReference type="Pfam" id="PF02384">
    <property type="entry name" value="N6_Mtase"/>
    <property type="match status" value="1"/>
</dbReference>
<dbReference type="InterPro" id="IPR051537">
    <property type="entry name" value="DNA_Adenine_Mtase"/>
</dbReference>
<gene>
    <name evidence="8" type="ORF">DIC75_09255</name>
</gene>
<sequence>MVRKDKTDRAIFRRLESLNYSGHWEDYTNNNYVTEILSHASKSKTGKDGYPDGIYVNEIKQLLILLEIKQDTSKHISEDGESEPEKYAVDGIKHYLSFFLKENLENSIVQDYFRVWKIVGIAVSGNIDDEYNHRISTFAIIDQKIVDKNILELLDEEDYLNLFETINEEEIISKISTSSKKINNLLRNVDSQKRPVLLSALMICLFEKKGITNDFRNNYVNFNPKTIAINVPSTVELVLSKEGVPDDKIKLLVNELSPLWGDIDLSQTDILKDILNELRDQVIPLFDNKSNYDIIGKFYEEFLRYAGVANVKRGIVLTPKHITSLFTELVPIKTNDVFLDPACGTGAFLIAGMNKLVETISSSSLPNKERRIQDIKSTKLIGFEKNPTMYSLAISNMLFRGDGKSQIFYCDYFNKEAETELKSLAEKGIRPTIGFINPPYGGKDNETNPTKKEIQFLARMLDHVSRYGIIIAPLSTYFKENATRNAILKKHTLKYVINMPRDLFLPNAASNTAIAVFETNTPQGDKDVVFYDLKDDGLVLSKSKGRTDVYNKWHRIKDDMLERINNPDKYQDGLVLVKTKITDNDEWLIQAHAKTDYSHLSENSFVQAIKSYMVFNAKREMNLLEKDIDEITLLEIVAEFYSNSSDPTQNEGAG</sequence>
<comment type="caution">
    <text evidence="8">The sequence shown here is derived from an EMBL/GenBank/DDBJ whole genome shotgun (WGS) entry which is preliminary data.</text>
</comment>
<keyword evidence="9" id="KW-1185">Reference proteome</keyword>
<keyword evidence="8" id="KW-0540">Nuclease</keyword>
<dbReference type="InterPro" id="IPR029063">
    <property type="entry name" value="SAM-dependent_MTases_sf"/>
</dbReference>
<name>A0ABD4TCQ5_9EURY</name>
<dbReference type="PANTHER" id="PTHR42933">
    <property type="entry name" value="SLR6095 PROTEIN"/>
    <property type="match status" value="1"/>
</dbReference>
<comment type="catalytic activity">
    <reaction evidence="6">
        <text>a 2'-deoxyadenosine in DNA + S-adenosyl-L-methionine = an N(6)-methyl-2'-deoxyadenosine in DNA + S-adenosyl-L-homocysteine + H(+)</text>
        <dbReference type="Rhea" id="RHEA:15197"/>
        <dbReference type="Rhea" id="RHEA-COMP:12418"/>
        <dbReference type="Rhea" id="RHEA-COMP:12419"/>
        <dbReference type="ChEBI" id="CHEBI:15378"/>
        <dbReference type="ChEBI" id="CHEBI:57856"/>
        <dbReference type="ChEBI" id="CHEBI:59789"/>
        <dbReference type="ChEBI" id="CHEBI:90615"/>
        <dbReference type="ChEBI" id="CHEBI:90616"/>
        <dbReference type="EC" id="2.1.1.72"/>
    </reaction>
</comment>
<keyword evidence="5" id="KW-0680">Restriction system</keyword>
<keyword evidence="8" id="KW-0255">Endonuclease</keyword>
<dbReference type="Proteomes" id="UP001523230">
    <property type="component" value="Unassembled WGS sequence"/>
</dbReference>
<keyword evidence="8" id="KW-0378">Hydrolase</keyword>
<evidence type="ECO:0000256" key="6">
    <source>
        <dbReference type="ARBA" id="ARBA00047942"/>
    </source>
</evidence>
<dbReference type="InterPro" id="IPR003356">
    <property type="entry name" value="DNA_methylase_A-5"/>
</dbReference>